<evidence type="ECO:0000256" key="3">
    <source>
        <dbReference type="ARBA" id="ARBA00006105"/>
    </source>
</evidence>
<dbReference type="Pfam" id="PF00970">
    <property type="entry name" value="FAD_binding_6"/>
    <property type="match status" value="1"/>
</dbReference>
<name>A0A8H4Z8W4_9HYPO</name>
<feature type="domain" description="Flavoprotein pyridine nucleotide cytochrome reductase-like FAD-binding" evidence="10">
    <location>
        <begin position="14"/>
        <end position="74"/>
    </location>
</feature>
<keyword evidence="7" id="KW-0472">Membrane</keyword>
<dbReference type="GO" id="GO:0016020">
    <property type="term" value="C:membrane"/>
    <property type="evidence" value="ECO:0007669"/>
    <property type="project" value="UniProtKB-SubCell"/>
</dbReference>
<dbReference type="CDD" id="cd06183">
    <property type="entry name" value="cyt_b5_reduct_like"/>
    <property type="match status" value="1"/>
</dbReference>
<dbReference type="GO" id="GO:0016491">
    <property type="term" value="F:oxidoreductase activity"/>
    <property type="evidence" value="ECO:0007669"/>
    <property type="project" value="UniProtKB-KW"/>
</dbReference>
<feature type="binding site" evidence="8">
    <location>
        <position position="18"/>
    </location>
    <ligand>
        <name>FAD</name>
        <dbReference type="ChEBI" id="CHEBI:57692"/>
    </ligand>
</feature>
<comment type="cofactor">
    <cofactor evidence="1 8">
        <name>FAD</name>
        <dbReference type="ChEBI" id="CHEBI:57692"/>
    </cofactor>
</comment>
<dbReference type="PRINTS" id="PR00406">
    <property type="entry name" value="CYTB5RDTASE"/>
</dbReference>
<feature type="binding site" evidence="8">
    <location>
        <position position="37"/>
    </location>
    <ligand>
        <name>FAD</name>
        <dbReference type="ChEBI" id="CHEBI:57692"/>
    </ligand>
</feature>
<dbReference type="Gene3D" id="3.40.50.80">
    <property type="entry name" value="Nucleotide-binding domain of ferredoxin-NADP reductase (FNR) module"/>
    <property type="match status" value="1"/>
</dbReference>
<evidence type="ECO:0000313" key="11">
    <source>
        <dbReference type="EMBL" id="KAF5242201.1"/>
    </source>
</evidence>
<dbReference type="Pfam" id="PF00175">
    <property type="entry name" value="NAD_binding_1"/>
    <property type="match status" value="1"/>
</dbReference>
<feature type="binding site" evidence="8">
    <location>
        <position position="35"/>
    </location>
    <ligand>
        <name>FAD</name>
        <dbReference type="ChEBI" id="CHEBI:57692"/>
    </ligand>
</feature>
<dbReference type="PANTHER" id="PTHR19370">
    <property type="entry name" value="NADH-CYTOCHROME B5 REDUCTASE"/>
    <property type="match status" value="1"/>
</dbReference>
<comment type="similarity">
    <text evidence="3">Belongs to the flavoprotein pyridine nucleotide cytochrome reductase family.</text>
</comment>
<feature type="binding site" evidence="8">
    <location>
        <position position="102"/>
    </location>
    <ligand>
        <name>FAD</name>
        <dbReference type="ChEBI" id="CHEBI:57692"/>
    </ligand>
</feature>
<gene>
    <name evidence="11" type="ORF">FANTH_8833</name>
</gene>
<keyword evidence="5 8" id="KW-0274">FAD</keyword>
<keyword evidence="12" id="KW-1185">Reference proteome</keyword>
<dbReference type="Gene3D" id="2.40.30.10">
    <property type="entry name" value="Translation factors"/>
    <property type="match status" value="1"/>
</dbReference>
<dbReference type="InterPro" id="IPR017938">
    <property type="entry name" value="Riboflavin_synthase-like_b-brl"/>
</dbReference>
<dbReference type="InterPro" id="IPR001834">
    <property type="entry name" value="CBR-like"/>
</dbReference>
<evidence type="ECO:0000256" key="5">
    <source>
        <dbReference type="ARBA" id="ARBA00022827"/>
    </source>
</evidence>
<evidence type="ECO:0000259" key="9">
    <source>
        <dbReference type="Pfam" id="PF00175"/>
    </source>
</evidence>
<organism evidence="11 12">
    <name type="scientific">Fusarium anthophilum</name>
    <dbReference type="NCBI Taxonomy" id="48485"/>
    <lineage>
        <taxon>Eukaryota</taxon>
        <taxon>Fungi</taxon>
        <taxon>Dikarya</taxon>
        <taxon>Ascomycota</taxon>
        <taxon>Pezizomycotina</taxon>
        <taxon>Sordariomycetes</taxon>
        <taxon>Hypocreomycetidae</taxon>
        <taxon>Hypocreales</taxon>
        <taxon>Nectriaceae</taxon>
        <taxon>Fusarium</taxon>
        <taxon>Fusarium fujikuroi species complex</taxon>
    </lineage>
</organism>
<evidence type="ECO:0000256" key="4">
    <source>
        <dbReference type="ARBA" id="ARBA00022630"/>
    </source>
</evidence>
<evidence type="ECO:0000256" key="6">
    <source>
        <dbReference type="ARBA" id="ARBA00023002"/>
    </source>
</evidence>
<feature type="binding site" evidence="8">
    <location>
        <position position="20"/>
    </location>
    <ligand>
        <name>FAD</name>
        <dbReference type="ChEBI" id="CHEBI:57692"/>
    </ligand>
</feature>
<keyword evidence="6" id="KW-0560">Oxidoreductase</keyword>
<dbReference type="InterPro" id="IPR008333">
    <property type="entry name" value="Cbr1-like_FAD-bd_dom"/>
</dbReference>
<accession>A0A8H4Z8W4</accession>
<evidence type="ECO:0000259" key="10">
    <source>
        <dbReference type="Pfam" id="PF00970"/>
    </source>
</evidence>
<proteinExistence type="inferred from homology"/>
<comment type="subcellular location">
    <subcellularLocation>
        <location evidence="2">Membrane</location>
    </subcellularLocation>
</comment>
<dbReference type="SUPFAM" id="SSF63380">
    <property type="entry name" value="Riboflavin synthase domain-like"/>
    <property type="match status" value="1"/>
</dbReference>
<evidence type="ECO:0000256" key="8">
    <source>
        <dbReference type="PIRSR" id="PIRSR601834-1"/>
    </source>
</evidence>
<dbReference type="Proteomes" id="UP000573603">
    <property type="component" value="Unassembled WGS sequence"/>
</dbReference>
<evidence type="ECO:0000256" key="7">
    <source>
        <dbReference type="ARBA" id="ARBA00023136"/>
    </source>
</evidence>
<comment type="caution">
    <text evidence="11">The sequence shown here is derived from an EMBL/GenBank/DDBJ whole genome shotgun (WGS) entry which is preliminary data.</text>
</comment>
<dbReference type="EMBL" id="JABEVY010000214">
    <property type="protein sequence ID" value="KAF5242201.1"/>
    <property type="molecule type" value="Genomic_DNA"/>
</dbReference>
<evidence type="ECO:0000313" key="12">
    <source>
        <dbReference type="Proteomes" id="UP000573603"/>
    </source>
</evidence>
<dbReference type="InterPro" id="IPR001433">
    <property type="entry name" value="OxRdtase_FAD/NAD-bd"/>
</dbReference>
<dbReference type="GO" id="GO:0005783">
    <property type="term" value="C:endoplasmic reticulum"/>
    <property type="evidence" value="ECO:0007669"/>
    <property type="project" value="TreeGrafter"/>
</dbReference>
<keyword evidence="4 8" id="KW-0285">Flavoprotein</keyword>
<dbReference type="InterPro" id="IPR039261">
    <property type="entry name" value="FNR_nucleotide-bd"/>
</dbReference>
<protein>
    <submittedName>
        <fullName evidence="11">Uncharacterized protein</fullName>
    </submittedName>
</protein>
<evidence type="ECO:0000256" key="2">
    <source>
        <dbReference type="ARBA" id="ARBA00004370"/>
    </source>
</evidence>
<dbReference type="SUPFAM" id="SSF52343">
    <property type="entry name" value="Ferredoxin reductase-like, C-terminal NADP-linked domain"/>
    <property type="match status" value="1"/>
</dbReference>
<evidence type="ECO:0000256" key="1">
    <source>
        <dbReference type="ARBA" id="ARBA00001974"/>
    </source>
</evidence>
<dbReference type="AlphaFoldDB" id="A0A8H4Z8W4"/>
<sequence>MAYLPTPEESNLCEQIVRAYTPISTPCESDEVNLVVKIYHDKDASKSGKMTMTIDLASMSSLIELKGPICNCEYKGQRNCTIYGRECYRKRFIMISAGSGITPMIQILRAIAADISDSTECHLLSGNHCEEDILRKIRLDTLAKENAPRFWVVDTLSSPCGG</sequence>
<feature type="binding site" evidence="8">
    <location>
        <position position="49"/>
    </location>
    <ligand>
        <name>FAD</name>
        <dbReference type="ChEBI" id="CHEBI:57692"/>
    </ligand>
</feature>
<reference evidence="11 12" key="1">
    <citation type="journal article" date="2020" name="BMC Genomics">
        <title>Correction to: Identification and distribution of gene clusters required for synthesis of sphingolipid metabolism inhibitors in diverse species of the filamentous fungus Fusarium.</title>
        <authorList>
            <person name="Kim H.S."/>
            <person name="Lohmar J.M."/>
            <person name="Busman M."/>
            <person name="Brown D.W."/>
            <person name="Naumann T.A."/>
            <person name="Divon H.H."/>
            <person name="Lysoe E."/>
            <person name="Uhlig S."/>
            <person name="Proctor R.H."/>
        </authorList>
    </citation>
    <scope>NUCLEOTIDE SEQUENCE [LARGE SCALE GENOMIC DNA]</scope>
    <source>
        <strain evidence="11 12">NRRL 25214</strain>
    </source>
</reference>
<feature type="binding site" evidence="8">
    <location>
        <position position="50"/>
    </location>
    <ligand>
        <name>FAD</name>
        <dbReference type="ChEBI" id="CHEBI:57692"/>
    </ligand>
</feature>
<dbReference type="PANTHER" id="PTHR19370:SF211">
    <property type="entry name" value="NITRATE REDUCTASE [NADPH]"/>
    <property type="match status" value="1"/>
</dbReference>
<feature type="domain" description="Oxidoreductase FAD/NAD(P)-binding" evidence="9">
    <location>
        <begin position="94"/>
        <end position="158"/>
    </location>
</feature>